<dbReference type="Gene3D" id="2.170.130.10">
    <property type="entry name" value="TonB-dependent receptor, plug domain"/>
    <property type="match status" value="1"/>
</dbReference>
<dbReference type="InterPro" id="IPR008969">
    <property type="entry name" value="CarboxyPept-like_regulatory"/>
</dbReference>
<evidence type="ECO:0000256" key="4">
    <source>
        <dbReference type="ARBA" id="ARBA00022692"/>
    </source>
</evidence>
<dbReference type="PANTHER" id="PTHR30069">
    <property type="entry name" value="TONB-DEPENDENT OUTER MEMBRANE RECEPTOR"/>
    <property type="match status" value="1"/>
</dbReference>
<evidence type="ECO:0000256" key="7">
    <source>
        <dbReference type="ARBA" id="ARBA00023237"/>
    </source>
</evidence>
<keyword evidence="3 8" id="KW-1134">Transmembrane beta strand</keyword>
<keyword evidence="13" id="KW-1185">Reference proteome</keyword>
<gene>
    <name evidence="12" type="ORF">SAMN05660493_00389</name>
</gene>
<name>A0A1U7PT77_9FLAO</name>
<evidence type="ECO:0000256" key="2">
    <source>
        <dbReference type="ARBA" id="ARBA00022448"/>
    </source>
</evidence>
<dbReference type="Proteomes" id="UP000187261">
    <property type="component" value="Unassembled WGS sequence"/>
</dbReference>
<dbReference type="Gene3D" id="2.60.40.1120">
    <property type="entry name" value="Carboxypeptidase-like, regulatory domain"/>
    <property type="match status" value="1"/>
</dbReference>
<dbReference type="InterPro" id="IPR036942">
    <property type="entry name" value="Beta-barrel_TonB_sf"/>
</dbReference>
<dbReference type="GO" id="GO:0044718">
    <property type="term" value="P:siderophore transmembrane transport"/>
    <property type="evidence" value="ECO:0007669"/>
    <property type="project" value="TreeGrafter"/>
</dbReference>
<comment type="subcellular location">
    <subcellularLocation>
        <location evidence="1 8">Cell outer membrane</location>
        <topology evidence="1 8">Multi-pass membrane protein</topology>
    </subcellularLocation>
</comment>
<dbReference type="Pfam" id="PF07715">
    <property type="entry name" value="Plug"/>
    <property type="match status" value="1"/>
</dbReference>
<protein>
    <submittedName>
        <fullName evidence="12">Outer membrane receptor proteins, mostly Fe transport</fullName>
    </submittedName>
</protein>
<evidence type="ECO:0000256" key="5">
    <source>
        <dbReference type="ARBA" id="ARBA00022729"/>
    </source>
</evidence>
<evidence type="ECO:0000313" key="12">
    <source>
        <dbReference type="EMBL" id="SIT95734.1"/>
    </source>
</evidence>
<keyword evidence="5" id="KW-0732">Signal</keyword>
<evidence type="ECO:0000256" key="6">
    <source>
        <dbReference type="ARBA" id="ARBA00023136"/>
    </source>
</evidence>
<dbReference type="STRING" id="1121284.SAMN05660493_00389"/>
<dbReference type="PANTHER" id="PTHR30069:SF29">
    <property type="entry name" value="HEMOGLOBIN AND HEMOGLOBIN-HAPTOGLOBIN-BINDING PROTEIN 1-RELATED"/>
    <property type="match status" value="1"/>
</dbReference>
<evidence type="ECO:0000259" key="10">
    <source>
        <dbReference type="Pfam" id="PF07715"/>
    </source>
</evidence>
<evidence type="ECO:0000256" key="3">
    <source>
        <dbReference type="ARBA" id="ARBA00022452"/>
    </source>
</evidence>
<keyword evidence="12" id="KW-0675">Receptor</keyword>
<dbReference type="SUPFAM" id="SSF49464">
    <property type="entry name" value="Carboxypeptidase regulatory domain-like"/>
    <property type="match status" value="1"/>
</dbReference>
<evidence type="ECO:0000256" key="8">
    <source>
        <dbReference type="PROSITE-ProRule" id="PRU01360"/>
    </source>
</evidence>
<dbReference type="RefSeq" id="WP_076781818.1">
    <property type="nucleotide sequence ID" value="NZ_FTPU01000003.1"/>
</dbReference>
<comment type="similarity">
    <text evidence="8">Belongs to the TonB-dependent receptor family.</text>
</comment>
<dbReference type="AlphaFoldDB" id="A0A1U7PT77"/>
<feature type="domain" description="TonB-dependent receptor plug" evidence="10">
    <location>
        <begin position="156"/>
        <end position="235"/>
    </location>
</feature>
<keyword evidence="2 8" id="KW-0813">Transport</keyword>
<dbReference type="SUPFAM" id="SSF56935">
    <property type="entry name" value="Porins"/>
    <property type="match status" value="1"/>
</dbReference>
<sequence length="859" mass="95996">MERTEIVNVFQKKIFGLALTIGAASFIMAQQKVNISGNVQDTNGGVGYASITFKNQQNSQLSDAVLADADGSYKLELAPGNYEVSIEAVDYKKFTQTVNVEKAGAIAPFIIISEGKANLTNTTDIQGVVITATSTKPYKVELDKKTYDPSQDLVSKGGSLQDVLTNVPSVSVDTDGTVSMRGSSNVRFLINGKPSALLGIDDGANALQSIPADQIEKIEVITNPSSKFEASGTAGILNIILKKNKKTGFNGSVIGTLGYLPQTNLNTNLSWRKGNFTWFLNGGGGYRESKNTNRNDNYYNNASKIGDQIESHQNSEINNKTDNYNASAGIVYDISEKTSVNASGTVRTFDSQNTGNIDYDYILLNTDNTHTLRKNLGTINNLAFQGDFGLDHKFDNKGQNLSLSLSLQRNRSNNNSNIKEYDNYSDVTSLENIINQKTLNKNIVLKADYELPIGEVSKLEAGYRLDSNNNNYDNNVQESTAVNPALQYLGLYTFDANYKELFNAFYVQFKSKIGKVGYQIGLRDEQSNVTIDYHNLAGTNSIDNKKKNYNNLFPSVFLSYEFAKDNQLLLNYTRRIDRPRGFFLIPNPSYSDNQNIFDGNIDLNPSYEDSYELGYSISKKKFTINPTLYFKHETDDTKMLVYNKAINFEYFDENGIQQTGKRIEFHTKPINLGTEDKYGLDLNFNWDATSWLKFMGNVDVFGYNIKGSTPYETLDVLGNPITATANFSGNGISTRSRLTSTFKIDKTLNLQLQGFYRGGQKTDYQNRKDMYAVNFGASKTIWNGNGTIAFNIQDIFNTRSMRATTYTANSTRDSYMQWQPRQASISLTYRFKQGEKIDQPKRKKDINANDNGDEQQGPM</sequence>
<dbReference type="GO" id="GO:0015344">
    <property type="term" value="F:siderophore uptake transmembrane transporter activity"/>
    <property type="evidence" value="ECO:0007669"/>
    <property type="project" value="TreeGrafter"/>
</dbReference>
<feature type="domain" description="Outer membrane protein beta-barrel" evidence="11">
    <location>
        <begin position="392"/>
        <end position="829"/>
    </location>
</feature>
<evidence type="ECO:0000313" key="13">
    <source>
        <dbReference type="Proteomes" id="UP000187261"/>
    </source>
</evidence>
<dbReference type="InterPro" id="IPR012910">
    <property type="entry name" value="Plug_dom"/>
</dbReference>
<evidence type="ECO:0000256" key="9">
    <source>
        <dbReference type="SAM" id="MobiDB-lite"/>
    </source>
</evidence>
<keyword evidence="4 8" id="KW-0812">Transmembrane</keyword>
<dbReference type="Pfam" id="PF13620">
    <property type="entry name" value="CarboxypepD_reg"/>
    <property type="match status" value="1"/>
</dbReference>
<accession>A0A1U7PT77</accession>
<dbReference type="InterPro" id="IPR041700">
    <property type="entry name" value="OMP_b-brl_3"/>
</dbReference>
<dbReference type="PROSITE" id="PS52016">
    <property type="entry name" value="TONB_DEPENDENT_REC_3"/>
    <property type="match status" value="1"/>
</dbReference>
<dbReference type="Gene3D" id="2.40.170.20">
    <property type="entry name" value="TonB-dependent receptor, beta-barrel domain"/>
    <property type="match status" value="1"/>
</dbReference>
<keyword evidence="7 8" id="KW-0998">Cell outer membrane</keyword>
<evidence type="ECO:0000256" key="1">
    <source>
        <dbReference type="ARBA" id="ARBA00004571"/>
    </source>
</evidence>
<feature type="region of interest" description="Disordered" evidence="9">
    <location>
        <begin position="832"/>
        <end position="859"/>
    </location>
</feature>
<organism evidence="12 13">
    <name type="scientific">Epilithonimonas bovis DSM 19482</name>
    <dbReference type="NCBI Taxonomy" id="1121284"/>
    <lineage>
        <taxon>Bacteria</taxon>
        <taxon>Pseudomonadati</taxon>
        <taxon>Bacteroidota</taxon>
        <taxon>Flavobacteriia</taxon>
        <taxon>Flavobacteriales</taxon>
        <taxon>Weeksellaceae</taxon>
        <taxon>Chryseobacterium group</taxon>
        <taxon>Epilithonimonas</taxon>
    </lineage>
</organism>
<reference evidence="13" key="1">
    <citation type="submission" date="2016-10" db="EMBL/GenBank/DDBJ databases">
        <authorList>
            <person name="Varghese N."/>
            <person name="Submissions S."/>
        </authorList>
    </citation>
    <scope>NUCLEOTIDE SEQUENCE [LARGE SCALE GENOMIC DNA]</scope>
    <source>
        <strain evidence="13">DSM 19482</strain>
    </source>
</reference>
<keyword evidence="6 8" id="KW-0472">Membrane</keyword>
<proteinExistence type="inferred from homology"/>
<dbReference type="Pfam" id="PF14905">
    <property type="entry name" value="OMP_b-brl_3"/>
    <property type="match status" value="1"/>
</dbReference>
<dbReference type="InterPro" id="IPR037066">
    <property type="entry name" value="Plug_dom_sf"/>
</dbReference>
<dbReference type="GO" id="GO:0009279">
    <property type="term" value="C:cell outer membrane"/>
    <property type="evidence" value="ECO:0007669"/>
    <property type="project" value="UniProtKB-SubCell"/>
</dbReference>
<dbReference type="InterPro" id="IPR039426">
    <property type="entry name" value="TonB-dep_rcpt-like"/>
</dbReference>
<evidence type="ECO:0000259" key="11">
    <source>
        <dbReference type="Pfam" id="PF14905"/>
    </source>
</evidence>
<dbReference type="EMBL" id="FTPU01000003">
    <property type="protein sequence ID" value="SIT95734.1"/>
    <property type="molecule type" value="Genomic_DNA"/>
</dbReference>
<dbReference type="OrthoDB" id="8764943at2"/>